<keyword evidence="2" id="KW-1185">Reference proteome</keyword>
<comment type="caution">
    <text evidence="1">The sequence shown here is derived from an EMBL/GenBank/DDBJ whole genome shotgun (WGS) entry which is preliminary data.</text>
</comment>
<protein>
    <submittedName>
        <fullName evidence="1">Uncharacterized protein</fullName>
    </submittedName>
</protein>
<reference evidence="1 2" key="1">
    <citation type="submission" date="2020-02" db="EMBL/GenBank/DDBJ databases">
        <authorList>
            <person name="Li X.-J."/>
            <person name="Han X.-M."/>
        </authorList>
    </citation>
    <scope>NUCLEOTIDE SEQUENCE [LARGE SCALE GENOMIC DNA]</scope>
    <source>
        <strain evidence="1 2">CCTCC AB 2017055</strain>
    </source>
</reference>
<dbReference type="AlphaFoldDB" id="A0A6L9SFP5"/>
<evidence type="ECO:0000313" key="2">
    <source>
        <dbReference type="Proteomes" id="UP000475214"/>
    </source>
</evidence>
<dbReference type="RefSeq" id="WP_163744016.1">
    <property type="nucleotide sequence ID" value="NZ_JAAGOA010000027.1"/>
</dbReference>
<dbReference type="Proteomes" id="UP000475214">
    <property type="component" value="Unassembled WGS sequence"/>
</dbReference>
<gene>
    <name evidence="1" type="ORF">G1H10_27520</name>
</gene>
<evidence type="ECO:0000313" key="1">
    <source>
        <dbReference type="EMBL" id="NEE03923.1"/>
    </source>
</evidence>
<proteinExistence type="predicted"/>
<name>A0A6L9SFP5_9ACTN</name>
<accession>A0A6L9SFP5</accession>
<dbReference type="EMBL" id="JAAGOA010000027">
    <property type="protein sequence ID" value="NEE03923.1"/>
    <property type="molecule type" value="Genomic_DNA"/>
</dbReference>
<sequence>MNSRDPFPEDPWQQAQWWEWHMVELRTGVPPEAPRGTAPRPGFDPAAVPLTQRERMKAEELNALGVRIGASGVRKRRQRYERDGVMAMVDGRKRRETHRFGRSHPSVVEAMRTAVNEYRDGPPVPATVVFRRAREIWDASAPEGIEFPSDRTLYRIYHELEKE</sequence>
<organism evidence="1 2">
    <name type="scientific">Phytoactinopolyspora halotolerans</name>
    <dbReference type="NCBI Taxonomy" id="1981512"/>
    <lineage>
        <taxon>Bacteria</taxon>
        <taxon>Bacillati</taxon>
        <taxon>Actinomycetota</taxon>
        <taxon>Actinomycetes</taxon>
        <taxon>Jiangellales</taxon>
        <taxon>Jiangellaceae</taxon>
        <taxon>Phytoactinopolyspora</taxon>
    </lineage>
</organism>